<feature type="transmembrane region" description="Helical" evidence="8">
    <location>
        <begin position="384"/>
        <end position="404"/>
    </location>
</feature>
<sequence>MPQLKLSALALFCALYFCAPRVLAQGDNARLQKQMKAYDSIITELRYRDPDSAQLMADKAMDHARLNNYKAGEAMMLHQFGLINDNQGKYGHARKNYQDALAIYRSLKDDKGIVTETNRLGVVELRSGNYDKAIEFHLNALQLSEKAAYARGLAESNIGLAEDHIWQRSYPMALKYLRTADSVNKTLPFSSLYFNIANSYGMIYREMSRLNEAKASVELGLKQAVRPKFNGSYITLTNTLASIHVKEGDIKKAITLQKEALAISRDIKNYLRQMESLINLAVSYLQVDNKESLKYLHQARTLAATRQSNKLTVNALEKMSALYEKLGDDKTALDLKKEQYAIADSLFYREMSDQVAAVKSTSELNKSRMQVEAMNERQKLERKIIIGGALVALLIIGGIGFFYYQLRKLNRGLADTNKTKDRLLSVLAHDLRAPFISMIGLLQVIDDADLTPADRKKMLGQLEKTSKASLETLDGLLKWGQMQIKGIKIAPIRFEIGPVIARTFDLLAESAEQKQILLKDLVDPGLAVYCDVDHFEFMMRNLVSNAIKFTPVGGRVWIIGVANKDQLQATITVKDNGVGMSELKQSHIFSLDNESTQGTTNEKGTGMGLLMCKEYAEANHGKIGVVSAPGSGSDFYITLPM</sequence>
<keyword evidence="3" id="KW-0597">Phosphoprotein</keyword>
<dbReference type="SMART" id="SM00028">
    <property type="entry name" value="TPR"/>
    <property type="match status" value="3"/>
</dbReference>
<keyword evidence="6" id="KW-0902">Two-component regulatory system</keyword>
<comment type="caution">
    <text evidence="11">The sequence shown here is derived from an EMBL/GenBank/DDBJ whole genome shotgun (WGS) entry which is preliminary data.</text>
</comment>
<dbReference type="InterPro" id="IPR019734">
    <property type="entry name" value="TPR_rpt"/>
</dbReference>
<organism evidence="11 12">
    <name type="scientific">Mucilaginibacter myungsuensis</name>
    <dbReference type="NCBI Taxonomy" id="649104"/>
    <lineage>
        <taxon>Bacteria</taxon>
        <taxon>Pseudomonadati</taxon>
        <taxon>Bacteroidota</taxon>
        <taxon>Sphingobacteriia</taxon>
        <taxon>Sphingobacteriales</taxon>
        <taxon>Sphingobacteriaceae</taxon>
        <taxon>Mucilaginibacter</taxon>
    </lineage>
</organism>
<dbReference type="InterPro" id="IPR005467">
    <property type="entry name" value="His_kinase_dom"/>
</dbReference>
<dbReference type="SUPFAM" id="SSF55874">
    <property type="entry name" value="ATPase domain of HSP90 chaperone/DNA topoisomerase II/histidine kinase"/>
    <property type="match status" value="1"/>
</dbReference>
<dbReference type="Gene3D" id="3.30.565.10">
    <property type="entry name" value="Histidine kinase-like ATPase, C-terminal domain"/>
    <property type="match status" value="1"/>
</dbReference>
<dbReference type="InterPro" id="IPR050736">
    <property type="entry name" value="Sensor_HK_Regulatory"/>
</dbReference>
<dbReference type="Gene3D" id="1.10.287.130">
    <property type="match status" value="1"/>
</dbReference>
<keyword evidence="8" id="KW-0472">Membrane</keyword>
<keyword evidence="9" id="KW-0732">Signal</keyword>
<protein>
    <recommendedName>
        <fullName evidence="2">histidine kinase</fullName>
        <ecNumber evidence="2">2.7.13.3</ecNumber>
    </recommendedName>
</protein>
<evidence type="ECO:0000256" key="1">
    <source>
        <dbReference type="ARBA" id="ARBA00000085"/>
    </source>
</evidence>
<evidence type="ECO:0000259" key="10">
    <source>
        <dbReference type="PROSITE" id="PS50109"/>
    </source>
</evidence>
<dbReference type="SMART" id="SM00387">
    <property type="entry name" value="HATPase_c"/>
    <property type="match status" value="1"/>
</dbReference>
<dbReference type="PRINTS" id="PR00344">
    <property type="entry name" value="BCTRLSENSOR"/>
</dbReference>
<dbReference type="Pfam" id="PF13181">
    <property type="entry name" value="TPR_8"/>
    <property type="match status" value="1"/>
</dbReference>
<reference evidence="11" key="1">
    <citation type="submission" date="2020-10" db="EMBL/GenBank/DDBJ databases">
        <title>Mucilaginibacter mali sp. nov., isolated from rhizosphere soil of apple orchard.</title>
        <authorList>
            <person name="Lee J.-S."/>
            <person name="Kim H.S."/>
            <person name="Kim J.-S."/>
        </authorList>
    </citation>
    <scope>NUCLEOTIDE SEQUENCE</scope>
    <source>
        <strain evidence="11">KCTC 22746</strain>
    </source>
</reference>
<keyword evidence="7" id="KW-0802">TPR repeat</keyword>
<dbReference type="SMART" id="SM00388">
    <property type="entry name" value="HisKA"/>
    <property type="match status" value="1"/>
</dbReference>
<evidence type="ECO:0000256" key="7">
    <source>
        <dbReference type="PROSITE-ProRule" id="PRU00339"/>
    </source>
</evidence>
<evidence type="ECO:0000256" key="3">
    <source>
        <dbReference type="ARBA" id="ARBA00022553"/>
    </source>
</evidence>
<evidence type="ECO:0000256" key="4">
    <source>
        <dbReference type="ARBA" id="ARBA00022679"/>
    </source>
</evidence>
<dbReference type="RefSeq" id="WP_194111408.1">
    <property type="nucleotide sequence ID" value="NZ_JADFFL010000003.1"/>
</dbReference>
<dbReference type="AlphaFoldDB" id="A0A929PXG5"/>
<evidence type="ECO:0000256" key="6">
    <source>
        <dbReference type="ARBA" id="ARBA00023012"/>
    </source>
</evidence>
<dbReference type="InterPro" id="IPR004358">
    <property type="entry name" value="Sig_transdc_His_kin-like_C"/>
</dbReference>
<dbReference type="InterPro" id="IPR036890">
    <property type="entry name" value="HATPase_C_sf"/>
</dbReference>
<dbReference type="Proteomes" id="UP000622475">
    <property type="component" value="Unassembled WGS sequence"/>
</dbReference>
<dbReference type="EC" id="2.7.13.3" evidence="2"/>
<feature type="repeat" description="TPR" evidence="7">
    <location>
        <begin position="114"/>
        <end position="147"/>
    </location>
</feature>
<dbReference type="SUPFAM" id="SSF48452">
    <property type="entry name" value="TPR-like"/>
    <property type="match status" value="2"/>
</dbReference>
<accession>A0A929PXG5</accession>
<dbReference type="PROSITE" id="PS50005">
    <property type="entry name" value="TPR"/>
    <property type="match status" value="1"/>
</dbReference>
<evidence type="ECO:0000256" key="2">
    <source>
        <dbReference type="ARBA" id="ARBA00012438"/>
    </source>
</evidence>
<feature type="domain" description="Histidine kinase" evidence="10">
    <location>
        <begin position="426"/>
        <end position="641"/>
    </location>
</feature>
<dbReference type="InterPro" id="IPR011990">
    <property type="entry name" value="TPR-like_helical_dom_sf"/>
</dbReference>
<dbReference type="Gene3D" id="1.25.40.10">
    <property type="entry name" value="Tetratricopeptide repeat domain"/>
    <property type="match status" value="2"/>
</dbReference>
<dbReference type="InterPro" id="IPR003594">
    <property type="entry name" value="HATPase_dom"/>
</dbReference>
<evidence type="ECO:0000313" key="12">
    <source>
        <dbReference type="Proteomes" id="UP000622475"/>
    </source>
</evidence>
<evidence type="ECO:0000313" key="11">
    <source>
        <dbReference type="EMBL" id="MBE9662227.1"/>
    </source>
</evidence>
<dbReference type="EMBL" id="JADFFL010000003">
    <property type="protein sequence ID" value="MBE9662227.1"/>
    <property type="molecule type" value="Genomic_DNA"/>
</dbReference>
<evidence type="ECO:0000256" key="8">
    <source>
        <dbReference type="SAM" id="Phobius"/>
    </source>
</evidence>
<dbReference type="CDD" id="cd00075">
    <property type="entry name" value="HATPase"/>
    <property type="match status" value="1"/>
</dbReference>
<keyword evidence="8" id="KW-0812">Transmembrane</keyword>
<dbReference type="PROSITE" id="PS50109">
    <property type="entry name" value="HIS_KIN"/>
    <property type="match status" value="1"/>
</dbReference>
<feature type="signal peptide" evidence="9">
    <location>
        <begin position="1"/>
        <end position="24"/>
    </location>
</feature>
<dbReference type="GO" id="GO:0000155">
    <property type="term" value="F:phosphorelay sensor kinase activity"/>
    <property type="evidence" value="ECO:0007669"/>
    <property type="project" value="InterPro"/>
</dbReference>
<comment type="catalytic activity">
    <reaction evidence="1">
        <text>ATP + protein L-histidine = ADP + protein N-phospho-L-histidine.</text>
        <dbReference type="EC" id="2.7.13.3"/>
    </reaction>
</comment>
<keyword evidence="12" id="KW-1185">Reference proteome</keyword>
<dbReference type="SUPFAM" id="SSF47384">
    <property type="entry name" value="Homodimeric domain of signal transducing histidine kinase"/>
    <property type="match status" value="1"/>
</dbReference>
<feature type="chain" id="PRO_5037875548" description="histidine kinase" evidence="9">
    <location>
        <begin position="25"/>
        <end position="641"/>
    </location>
</feature>
<keyword evidence="4" id="KW-0808">Transferase</keyword>
<evidence type="ECO:0000256" key="9">
    <source>
        <dbReference type="SAM" id="SignalP"/>
    </source>
</evidence>
<evidence type="ECO:0000256" key="5">
    <source>
        <dbReference type="ARBA" id="ARBA00022777"/>
    </source>
</evidence>
<name>A0A929PXG5_9SPHI</name>
<dbReference type="CDD" id="cd00082">
    <property type="entry name" value="HisKA"/>
    <property type="match status" value="1"/>
</dbReference>
<dbReference type="PANTHER" id="PTHR43711:SF1">
    <property type="entry name" value="HISTIDINE KINASE 1"/>
    <property type="match status" value="1"/>
</dbReference>
<gene>
    <name evidence="11" type="ORF">IRJ16_10065</name>
</gene>
<dbReference type="Pfam" id="PF02518">
    <property type="entry name" value="HATPase_c"/>
    <property type="match status" value="1"/>
</dbReference>
<keyword evidence="8" id="KW-1133">Transmembrane helix</keyword>
<proteinExistence type="predicted"/>
<keyword evidence="5" id="KW-0418">Kinase</keyword>
<dbReference type="PANTHER" id="PTHR43711">
    <property type="entry name" value="TWO-COMPONENT HISTIDINE KINASE"/>
    <property type="match status" value="1"/>
</dbReference>
<dbReference type="InterPro" id="IPR003661">
    <property type="entry name" value="HisK_dim/P_dom"/>
</dbReference>
<dbReference type="InterPro" id="IPR036097">
    <property type="entry name" value="HisK_dim/P_sf"/>
</dbReference>